<dbReference type="InterPro" id="IPR035906">
    <property type="entry name" value="MetI-like_sf"/>
</dbReference>
<dbReference type="STRING" id="1601833.SAMN05518684_12336"/>
<dbReference type="InterPro" id="IPR000515">
    <property type="entry name" value="MetI-like"/>
</dbReference>
<feature type="transmembrane region" description="Helical" evidence="8">
    <location>
        <begin position="222"/>
        <end position="245"/>
    </location>
</feature>
<dbReference type="PANTHER" id="PTHR43357:SF4">
    <property type="entry name" value="INNER MEMBRANE ABC TRANSPORTER PERMEASE PROTEIN YDCV"/>
    <property type="match status" value="1"/>
</dbReference>
<evidence type="ECO:0000256" key="3">
    <source>
        <dbReference type="ARBA" id="ARBA00022475"/>
    </source>
</evidence>
<evidence type="ECO:0000256" key="8">
    <source>
        <dbReference type="RuleBase" id="RU363032"/>
    </source>
</evidence>
<proteinExistence type="inferred from homology"/>
<dbReference type="PANTHER" id="PTHR43357">
    <property type="entry name" value="INNER MEMBRANE ABC TRANSPORTER PERMEASE PROTEIN YDCV"/>
    <property type="match status" value="1"/>
</dbReference>
<evidence type="ECO:0000256" key="1">
    <source>
        <dbReference type="ARBA" id="ARBA00004429"/>
    </source>
</evidence>
<dbReference type="Gene3D" id="1.10.3720.10">
    <property type="entry name" value="MetI-like"/>
    <property type="match status" value="1"/>
</dbReference>
<keyword evidence="3" id="KW-1003">Cell membrane</keyword>
<dbReference type="Proteomes" id="UP000198571">
    <property type="component" value="Unassembled WGS sequence"/>
</dbReference>
<evidence type="ECO:0000256" key="5">
    <source>
        <dbReference type="ARBA" id="ARBA00022692"/>
    </source>
</evidence>
<protein>
    <submittedName>
        <fullName evidence="10">Putative spermidine/putrescine transport system permease protein</fullName>
    </submittedName>
</protein>
<keyword evidence="7 8" id="KW-0472">Membrane</keyword>
<dbReference type="GO" id="GO:0055085">
    <property type="term" value="P:transmembrane transport"/>
    <property type="evidence" value="ECO:0007669"/>
    <property type="project" value="InterPro"/>
</dbReference>
<keyword evidence="11" id="KW-1185">Reference proteome</keyword>
<comment type="subcellular location">
    <subcellularLocation>
        <location evidence="1">Cell inner membrane</location>
        <topology evidence="1">Multi-pass membrane protein</topology>
    </subcellularLocation>
    <subcellularLocation>
        <location evidence="8">Cell membrane</location>
        <topology evidence="8">Multi-pass membrane protein</topology>
    </subcellularLocation>
</comment>
<dbReference type="PROSITE" id="PS50928">
    <property type="entry name" value="ABC_TM1"/>
    <property type="match status" value="1"/>
</dbReference>
<name>A0A1H9X278_9BACI</name>
<dbReference type="SUPFAM" id="SSF161098">
    <property type="entry name" value="MetI-like"/>
    <property type="match status" value="1"/>
</dbReference>
<comment type="similarity">
    <text evidence="8">Belongs to the binding-protein-dependent transport system permease family.</text>
</comment>
<dbReference type="OrthoDB" id="9785836at2"/>
<gene>
    <name evidence="10" type="ORF">SAMN05518684_12336</name>
</gene>
<evidence type="ECO:0000256" key="6">
    <source>
        <dbReference type="ARBA" id="ARBA00022989"/>
    </source>
</evidence>
<dbReference type="CDD" id="cd06261">
    <property type="entry name" value="TM_PBP2"/>
    <property type="match status" value="1"/>
</dbReference>
<accession>A0A1H9X278</accession>
<dbReference type="EMBL" id="FOGT01000023">
    <property type="protein sequence ID" value="SES40286.1"/>
    <property type="molecule type" value="Genomic_DNA"/>
</dbReference>
<dbReference type="AlphaFoldDB" id="A0A1H9X278"/>
<reference evidence="11" key="1">
    <citation type="submission" date="2016-10" db="EMBL/GenBank/DDBJ databases">
        <authorList>
            <person name="Varghese N."/>
            <person name="Submissions S."/>
        </authorList>
    </citation>
    <scope>NUCLEOTIDE SEQUENCE [LARGE SCALE GENOMIC DNA]</scope>
    <source>
        <strain evidence="11">S9</strain>
    </source>
</reference>
<keyword evidence="5 8" id="KW-0812">Transmembrane</keyword>
<dbReference type="GO" id="GO:0005886">
    <property type="term" value="C:plasma membrane"/>
    <property type="evidence" value="ECO:0007669"/>
    <property type="project" value="UniProtKB-SubCell"/>
</dbReference>
<feature type="transmembrane region" description="Helical" evidence="8">
    <location>
        <begin position="117"/>
        <end position="141"/>
    </location>
</feature>
<keyword evidence="4" id="KW-0997">Cell inner membrane</keyword>
<evidence type="ECO:0000256" key="4">
    <source>
        <dbReference type="ARBA" id="ARBA00022519"/>
    </source>
</evidence>
<evidence type="ECO:0000313" key="11">
    <source>
        <dbReference type="Proteomes" id="UP000198571"/>
    </source>
</evidence>
<evidence type="ECO:0000259" key="9">
    <source>
        <dbReference type="PROSITE" id="PS50928"/>
    </source>
</evidence>
<dbReference type="Pfam" id="PF00528">
    <property type="entry name" value="BPD_transp_1"/>
    <property type="match status" value="1"/>
</dbReference>
<feature type="domain" description="ABC transmembrane type-1" evidence="9">
    <location>
        <begin position="70"/>
        <end position="285"/>
    </location>
</feature>
<feature type="transmembrane region" description="Helical" evidence="8">
    <location>
        <begin position="69"/>
        <end position="96"/>
    </location>
</feature>
<organism evidence="10 11">
    <name type="scientific">Salipaludibacillus aurantiacus</name>
    <dbReference type="NCBI Taxonomy" id="1601833"/>
    <lineage>
        <taxon>Bacteria</taxon>
        <taxon>Bacillati</taxon>
        <taxon>Bacillota</taxon>
        <taxon>Bacilli</taxon>
        <taxon>Bacillales</taxon>
        <taxon>Bacillaceae</taxon>
    </lineage>
</organism>
<keyword evidence="2 8" id="KW-0813">Transport</keyword>
<dbReference type="RefSeq" id="WP_093055741.1">
    <property type="nucleotide sequence ID" value="NZ_FOGT01000023.1"/>
</dbReference>
<feature type="transmembrane region" description="Helical" evidence="8">
    <location>
        <begin position="23"/>
        <end position="42"/>
    </location>
</feature>
<evidence type="ECO:0000313" key="10">
    <source>
        <dbReference type="EMBL" id="SES40286.1"/>
    </source>
</evidence>
<keyword evidence="6 8" id="KW-1133">Transmembrane helix</keyword>
<evidence type="ECO:0000256" key="7">
    <source>
        <dbReference type="ARBA" id="ARBA00023136"/>
    </source>
</evidence>
<feature type="transmembrane region" description="Helical" evidence="8">
    <location>
        <begin position="161"/>
        <end position="182"/>
    </location>
</feature>
<sequence>MTGFWNIGNEKLSSSKLTSLKPYFYLLPSLLVVFFFVGYGLYNAAKSSVAVEEGQPFYYHYQQLFQEGVFLNALAVSVWVAFISTAVSLVIGIWMTRRLVRLFKQDHWKFIAWFPMLIPHFVAAYIVFLLFAPSGWFSSVAFQSGWLENMSQFPLFVNDPYYIGVILTYIWKEIPFVILMLLPVYQEMDMRYEDVSRTLGGNGWTVFKTVEFPWVWPVSLEVFLILFVFVLGAFEVPALLGVTYPKMIPVLAYDWFYQAAWVNRPLAHAMMVFLSAVSLAAAFFILTFAQRWRSRWAMRREEA</sequence>
<feature type="transmembrane region" description="Helical" evidence="8">
    <location>
        <begin position="265"/>
        <end position="289"/>
    </location>
</feature>
<evidence type="ECO:0000256" key="2">
    <source>
        <dbReference type="ARBA" id="ARBA00022448"/>
    </source>
</evidence>